<dbReference type="AlphaFoldDB" id="D1AUT3"/>
<keyword evidence="7" id="KW-0139">CF(1)</keyword>
<dbReference type="HOGENOM" id="CLU_085114_4_0_0"/>
<dbReference type="Gene3D" id="1.10.520.20">
    <property type="entry name" value="N-terminal domain of the delta subunit of the F1F0-ATP synthase"/>
    <property type="match status" value="1"/>
</dbReference>
<dbReference type="eggNOG" id="COG0712">
    <property type="taxonomic scope" value="Bacteria"/>
</dbReference>
<dbReference type="EMBL" id="CP001779">
    <property type="protein sequence ID" value="ACZ01493.1"/>
    <property type="molecule type" value="Genomic_DNA"/>
</dbReference>
<dbReference type="KEGG" id="smf:Smon_1028"/>
<dbReference type="OrthoDB" id="9802471at2"/>
<comment type="subcellular location">
    <subcellularLocation>
        <location evidence="7">Cell inner membrane</location>
        <topology evidence="7">Peripheral membrane protein</topology>
    </subcellularLocation>
    <subcellularLocation>
        <location evidence="1">Membrane</location>
    </subcellularLocation>
</comment>
<dbReference type="NCBIfam" id="TIGR01145">
    <property type="entry name" value="ATP_synt_delta"/>
    <property type="match status" value="1"/>
</dbReference>
<evidence type="ECO:0000256" key="7">
    <source>
        <dbReference type="HAMAP-Rule" id="MF_01416"/>
    </source>
</evidence>
<evidence type="ECO:0000256" key="3">
    <source>
        <dbReference type="ARBA" id="ARBA00022781"/>
    </source>
</evidence>
<reference evidence="8 9" key="1">
    <citation type="journal article" date="2009" name="Stand. Genomic Sci.">
        <title>Complete genome sequence of Streptobacillus moniliformis type strain (9901T).</title>
        <authorList>
            <person name="Nolan M."/>
            <person name="Gronow S."/>
            <person name="Lapidus A."/>
            <person name="Ivanova N."/>
            <person name="Copeland A."/>
            <person name="Lucas S."/>
            <person name="Del Rio T.G."/>
            <person name="Chen F."/>
            <person name="Tice H."/>
            <person name="Pitluck S."/>
            <person name="Cheng J.F."/>
            <person name="Sims D."/>
            <person name="Meincke L."/>
            <person name="Bruce D."/>
            <person name="Goodwin L."/>
            <person name="Brettin T."/>
            <person name="Han C."/>
            <person name="Detter J.C."/>
            <person name="Ovchinikova G."/>
            <person name="Pati A."/>
            <person name="Mavromatis K."/>
            <person name="Mikhailova N."/>
            <person name="Chen A."/>
            <person name="Palaniappan K."/>
            <person name="Land M."/>
            <person name="Hauser L."/>
            <person name="Chang Y.J."/>
            <person name="Jeffries C.D."/>
            <person name="Rohde M."/>
            <person name="Sproer C."/>
            <person name="Goker M."/>
            <person name="Bristow J."/>
            <person name="Eisen J.A."/>
            <person name="Markowitz V."/>
            <person name="Hugenholtz P."/>
            <person name="Kyrpides N.C."/>
            <person name="Klenk H.P."/>
            <person name="Chain P."/>
        </authorList>
    </citation>
    <scope>NUCLEOTIDE SEQUENCE [LARGE SCALE GENOMIC DNA]</scope>
    <source>
        <strain evidence="9">ATCC 14647 / DSM 12112 / NCTC 10651 / 9901</strain>
    </source>
</reference>
<sequence length="173" mass="20668">MENLSIARRYAEAIYKVAEEKDEVFEVFEMLNVILEHIENDEDFKKFLTYPIIGKEEKKELINRIYRDIKNEPLDILDYLIEKDRLLHIKEINEQYSKIYYEAHKKLIVTAIFPKELSTDQKERLRKKLVKMKQKEVVIHYKVDENLIGGGIIKINDDVIDGSIKTQIKELKR</sequence>
<dbReference type="STRING" id="519441.Smon_1028"/>
<dbReference type="Pfam" id="PF00213">
    <property type="entry name" value="OSCP"/>
    <property type="match status" value="1"/>
</dbReference>
<dbReference type="PANTHER" id="PTHR11910">
    <property type="entry name" value="ATP SYNTHASE DELTA CHAIN"/>
    <property type="match status" value="1"/>
</dbReference>
<keyword evidence="9" id="KW-1185">Reference proteome</keyword>
<dbReference type="GO" id="GO:0046933">
    <property type="term" value="F:proton-transporting ATP synthase activity, rotational mechanism"/>
    <property type="evidence" value="ECO:0007669"/>
    <property type="project" value="UniProtKB-UniRule"/>
</dbReference>
<comment type="function">
    <text evidence="7">F(1)F(0) ATP synthase produces ATP from ADP in the presence of a proton or sodium gradient. F-type ATPases consist of two structural domains, F(1) containing the extramembraneous catalytic core and F(0) containing the membrane proton channel, linked together by a central stalk and a peripheral stalk. During catalysis, ATP synthesis in the catalytic domain of F(1) is coupled via a rotary mechanism of the central stalk subunits to proton translocation.</text>
</comment>
<name>D1AUT3_STRM9</name>
<dbReference type="InterPro" id="IPR026015">
    <property type="entry name" value="ATP_synth_OSCP/delta_N_sf"/>
</dbReference>
<dbReference type="PRINTS" id="PR00125">
    <property type="entry name" value="ATPASEDELTA"/>
</dbReference>
<keyword evidence="6 7" id="KW-0066">ATP synthesis</keyword>
<protein>
    <recommendedName>
        <fullName evidence="7">ATP synthase subunit delta</fullName>
    </recommendedName>
    <alternativeName>
        <fullName evidence="7">ATP synthase F(1) sector subunit delta</fullName>
    </alternativeName>
    <alternativeName>
        <fullName evidence="7">F-type ATPase subunit delta</fullName>
        <shortName evidence="7">F-ATPase subunit delta</shortName>
    </alternativeName>
</protein>
<comment type="function">
    <text evidence="7">This protein is part of the stalk that links CF(0) to CF(1). It either transmits conformational changes from CF(0) to CF(1) or is implicated in proton conduction.</text>
</comment>
<keyword evidence="7" id="KW-1003">Cell membrane</keyword>
<evidence type="ECO:0000256" key="1">
    <source>
        <dbReference type="ARBA" id="ARBA00004370"/>
    </source>
</evidence>
<keyword evidence="4 7" id="KW-0406">Ion transport</keyword>
<dbReference type="InterPro" id="IPR020781">
    <property type="entry name" value="ATPase_OSCP/d_CS"/>
</dbReference>
<keyword evidence="7" id="KW-0997">Cell inner membrane</keyword>
<evidence type="ECO:0000313" key="8">
    <source>
        <dbReference type="EMBL" id="ACZ01493.1"/>
    </source>
</evidence>
<dbReference type="PROSITE" id="PS00389">
    <property type="entry name" value="ATPASE_DELTA"/>
    <property type="match status" value="1"/>
</dbReference>
<dbReference type="InterPro" id="IPR000711">
    <property type="entry name" value="ATPase_OSCP/dsu"/>
</dbReference>
<evidence type="ECO:0000313" key="9">
    <source>
        <dbReference type="Proteomes" id="UP000002072"/>
    </source>
</evidence>
<keyword evidence="2 7" id="KW-0813">Transport</keyword>
<dbReference type="HAMAP" id="MF_01416">
    <property type="entry name" value="ATP_synth_delta_bact"/>
    <property type="match status" value="1"/>
</dbReference>
<dbReference type="RefSeq" id="WP_012859041.1">
    <property type="nucleotide sequence ID" value="NC_013515.1"/>
</dbReference>
<accession>D1AUT3</accession>
<evidence type="ECO:0000256" key="5">
    <source>
        <dbReference type="ARBA" id="ARBA00023136"/>
    </source>
</evidence>
<proteinExistence type="inferred from homology"/>
<gene>
    <name evidence="7" type="primary">atpH</name>
    <name evidence="8" type="ordered locus">Smon_1028</name>
</gene>
<dbReference type="GeneID" id="29674139"/>
<dbReference type="Proteomes" id="UP000002072">
    <property type="component" value="Chromosome"/>
</dbReference>
<evidence type="ECO:0000256" key="2">
    <source>
        <dbReference type="ARBA" id="ARBA00022448"/>
    </source>
</evidence>
<organism evidence="8 9">
    <name type="scientific">Streptobacillus moniliformis (strain ATCC 14647 / DSM 12112 / NCTC 10651 / 9901)</name>
    <dbReference type="NCBI Taxonomy" id="519441"/>
    <lineage>
        <taxon>Bacteria</taxon>
        <taxon>Fusobacteriati</taxon>
        <taxon>Fusobacteriota</taxon>
        <taxon>Fusobacteriia</taxon>
        <taxon>Fusobacteriales</taxon>
        <taxon>Leptotrichiaceae</taxon>
        <taxon>Streptobacillus</taxon>
    </lineage>
</organism>
<comment type="similarity">
    <text evidence="7">Belongs to the ATPase delta chain family.</text>
</comment>
<evidence type="ECO:0000256" key="4">
    <source>
        <dbReference type="ARBA" id="ARBA00023065"/>
    </source>
</evidence>
<dbReference type="GO" id="GO:0005886">
    <property type="term" value="C:plasma membrane"/>
    <property type="evidence" value="ECO:0007669"/>
    <property type="project" value="UniProtKB-SubCell"/>
</dbReference>
<comment type="subunit">
    <text evidence="7">F-type ATPases have 2 components, F(1) - the catalytic core - and F(0) - the membrane proton channel. F(1) has five subunits: alpha(3), beta(3), gamma(1), delta(1), epsilon(1). F(0) has three main subunits: a(1), b(2) and c(10-14). The alpha and beta chains form an alternating ring which encloses part of the gamma chain. F(1) is attached to F(0) by a central stalk formed by the gamma and epsilon chains, while a peripheral stalk is formed by the delta and b chains.</text>
</comment>
<evidence type="ECO:0000256" key="6">
    <source>
        <dbReference type="ARBA" id="ARBA00023310"/>
    </source>
</evidence>
<dbReference type="GO" id="GO:0045259">
    <property type="term" value="C:proton-transporting ATP synthase complex"/>
    <property type="evidence" value="ECO:0007669"/>
    <property type="project" value="UniProtKB-KW"/>
</dbReference>
<dbReference type="SUPFAM" id="SSF47928">
    <property type="entry name" value="N-terminal domain of the delta subunit of the F1F0-ATP synthase"/>
    <property type="match status" value="1"/>
</dbReference>
<keyword evidence="3 7" id="KW-0375">Hydrogen ion transport</keyword>
<keyword evidence="5 7" id="KW-0472">Membrane</keyword>